<dbReference type="eggNOG" id="COG1653">
    <property type="taxonomic scope" value="Bacteria"/>
</dbReference>
<dbReference type="Gene3D" id="3.40.190.10">
    <property type="entry name" value="Periplasmic binding protein-like II"/>
    <property type="match status" value="1"/>
</dbReference>
<evidence type="ECO:0000313" key="5">
    <source>
        <dbReference type="EMBL" id="KFI83829.1"/>
    </source>
</evidence>
<evidence type="ECO:0000256" key="3">
    <source>
        <dbReference type="ARBA" id="ARBA00022729"/>
    </source>
</evidence>
<dbReference type="GO" id="GO:0042956">
    <property type="term" value="P:maltodextrin transmembrane transport"/>
    <property type="evidence" value="ECO:0007669"/>
    <property type="project" value="TreeGrafter"/>
</dbReference>
<dbReference type="InterPro" id="IPR006059">
    <property type="entry name" value="SBP"/>
</dbReference>
<name>A0A087CKM9_9BIFI</name>
<dbReference type="Pfam" id="PF13416">
    <property type="entry name" value="SBP_bac_8"/>
    <property type="match status" value="1"/>
</dbReference>
<evidence type="ECO:0000256" key="2">
    <source>
        <dbReference type="ARBA" id="ARBA00022448"/>
    </source>
</evidence>
<comment type="similarity">
    <text evidence="1">Belongs to the bacterial solute-binding protein 1 family.</text>
</comment>
<dbReference type="STRING" id="1437610.BREU_2231"/>
<feature type="signal peptide" evidence="4">
    <location>
        <begin position="1"/>
        <end position="38"/>
    </location>
</feature>
<protein>
    <submittedName>
        <fullName evidence="5">Solute binding protein of ABC transporter system for sugars (MalE family)</fullName>
    </submittedName>
</protein>
<dbReference type="EMBL" id="JGZK01000020">
    <property type="protein sequence ID" value="KFI83829.1"/>
    <property type="molecule type" value="Genomic_DNA"/>
</dbReference>
<evidence type="ECO:0000256" key="1">
    <source>
        <dbReference type="ARBA" id="ARBA00008520"/>
    </source>
</evidence>
<dbReference type="GO" id="GO:0015768">
    <property type="term" value="P:maltose transport"/>
    <property type="evidence" value="ECO:0007669"/>
    <property type="project" value="TreeGrafter"/>
</dbReference>
<comment type="caution">
    <text evidence="5">The sequence shown here is derived from an EMBL/GenBank/DDBJ whole genome shotgun (WGS) entry which is preliminary data.</text>
</comment>
<keyword evidence="2" id="KW-0813">Transport</keyword>
<dbReference type="OrthoDB" id="9763054at2"/>
<feature type="chain" id="PRO_5039103259" evidence="4">
    <location>
        <begin position="39"/>
        <end position="462"/>
    </location>
</feature>
<dbReference type="PANTHER" id="PTHR30061:SF50">
    <property type="entry name" value="MALTOSE_MALTODEXTRIN-BINDING PERIPLASMIC PROTEIN"/>
    <property type="match status" value="1"/>
</dbReference>
<dbReference type="RefSeq" id="WP_081886693.1">
    <property type="nucleotide sequence ID" value="NZ_JDUW01000007.1"/>
</dbReference>
<keyword evidence="3 4" id="KW-0732">Signal</keyword>
<reference evidence="5 6" key="1">
    <citation type="submission" date="2014-03" db="EMBL/GenBank/DDBJ databases">
        <title>Genomics of Bifidobacteria.</title>
        <authorList>
            <person name="Ventura M."/>
            <person name="Milani C."/>
            <person name="Lugli G.A."/>
        </authorList>
    </citation>
    <scope>NUCLEOTIDE SEQUENCE [LARGE SCALE GENOMIC DNA]</scope>
    <source>
        <strain evidence="5 6">DSM 23975</strain>
    </source>
</reference>
<evidence type="ECO:0000256" key="4">
    <source>
        <dbReference type="SAM" id="SignalP"/>
    </source>
</evidence>
<dbReference type="AlphaFoldDB" id="A0A087CKM9"/>
<organism evidence="5 6">
    <name type="scientific">Bifidobacterium reuteri DSM 23975</name>
    <dbReference type="NCBI Taxonomy" id="1437610"/>
    <lineage>
        <taxon>Bacteria</taxon>
        <taxon>Bacillati</taxon>
        <taxon>Actinomycetota</taxon>
        <taxon>Actinomycetes</taxon>
        <taxon>Bifidobacteriales</taxon>
        <taxon>Bifidobacteriaceae</taxon>
        <taxon>Bifidobacterium</taxon>
    </lineage>
</organism>
<proteinExistence type="inferred from homology"/>
<evidence type="ECO:0000313" key="6">
    <source>
        <dbReference type="Proteomes" id="UP000028984"/>
    </source>
</evidence>
<dbReference type="SUPFAM" id="SSF53850">
    <property type="entry name" value="Periplasmic binding protein-like II"/>
    <property type="match status" value="1"/>
</dbReference>
<sequence length="462" mass="51787">MSKESHYREVMMAGRTWNTIAKAIGLVSVAALSFGALAACGNTTAVDSSKGRVYYLNKKAEEQEKWEALAQAFQDETGIETQIQLSATDYDQTLRSEMAKDEAPTMFQADGPSFMYSWLDYAADMSDSKIYGELTDNYKDRTLKNADGKPVGIPYAVESYGIIYNKSLLKKYFDASWSSVKSIDDLNNFKALKTVADEIQEHKDDMGVKGAFTSAGMDTSSGFRYNFHLPSVPLFYEYRDDGVDMNSVPETVKGTYVDYMKNIYDLYITDATVPASAISGKTMDDATSEFALGEAVFFQDGVWIYTNLQDQGFPDEDLGVLPIYMGVDGEEKQGLNQVISNYWCVNSKASQKDQEATQQFLEWLVTSDTARESISQDMGLVTPFKTFDEEAYTVKNPLVEANREYQKNGYYDVISVSTVSHQWEQSLGSAELNYAQGQGDWDAVKKVFTDDWAKEYKLAFAK</sequence>
<keyword evidence="6" id="KW-1185">Reference proteome</keyword>
<gene>
    <name evidence="5" type="ORF">BREU_2231</name>
</gene>
<accession>A0A087CKM9</accession>
<dbReference type="GO" id="GO:1901982">
    <property type="term" value="F:maltose binding"/>
    <property type="evidence" value="ECO:0007669"/>
    <property type="project" value="TreeGrafter"/>
</dbReference>
<dbReference type="GO" id="GO:0055052">
    <property type="term" value="C:ATP-binding cassette (ABC) transporter complex, substrate-binding subunit-containing"/>
    <property type="evidence" value="ECO:0007669"/>
    <property type="project" value="TreeGrafter"/>
</dbReference>
<dbReference type="Proteomes" id="UP000028984">
    <property type="component" value="Unassembled WGS sequence"/>
</dbReference>
<dbReference type="PANTHER" id="PTHR30061">
    <property type="entry name" value="MALTOSE-BINDING PERIPLASMIC PROTEIN"/>
    <property type="match status" value="1"/>
</dbReference>